<comment type="caution">
    <text evidence="1">The sequence shown here is derived from an EMBL/GenBank/DDBJ whole genome shotgun (WGS) entry which is preliminary data.</text>
</comment>
<organism evidence="1 2">
    <name type="scientific">Streptococcus ictaluri 707-05</name>
    <dbReference type="NCBI Taxonomy" id="764299"/>
    <lineage>
        <taxon>Bacteria</taxon>
        <taxon>Bacillati</taxon>
        <taxon>Bacillota</taxon>
        <taxon>Bacilli</taxon>
        <taxon>Lactobacillales</taxon>
        <taxon>Streptococcaceae</taxon>
        <taxon>Streptococcus</taxon>
    </lineage>
</organism>
<dbReference type="EMBL" id="AEUX02000007">
    <property type="protein sequence ID" value="EHI69062.1"/>
    <property type="molecule type" value="Genomic_DNA"/>
</dbReference>
<accession>G5K5K7</accession>
<keyword evidence="2" id="KW-1185">Reference proteome</keyword>
<reference evidence="1 2" key="1">
    <citation type="journal article" date="2014" name="Int. J. Syst. Evol. Microbiol.">
        <title>Phylogenomics and the dynamic genome evolution of the genus Streptococcus.</title>
        <authorList>
            <consortium name="The Broad Institute Genome Sequencing Platform"/>
            <person name="Richards V.P."/>
            <person name="Palmer S.R."/>
            <person name="Pavinski Bitar P.D."/>
            <person name="Qin X."/>
            <person name="Weinstock G.M."/>
            <person name="Highlander S.K."/>
            <person name="Town C.D."/>
            <person name="Burne R.A."/>
            <person name="Stanhope M.J."/>
        </authorList>
    </citation>
    <scope>NUCLEOTIDE SEQUENCE [LARGE SCALE GENOMIC DNA]</scope>
    <source>
        <strain evidence="1 2">707-05</strain>
    </source>
</reference>
<evidence type="ECO:0000313" key="2">
    <source>
        <dbReference type="Proteomes" id="UP000003330"/>
    </source>
</evidence>
<gene>
    <name evidence="1" type="ORF">STRIC_2123</name>
</gene>
<name>G5K5K7_9STRE</name>
<dbReference type="AlphaFoldDB" id="G5K5K7"/>
<dbReference type="Proteomes" id="UP000003330">
    <property type="component" value="Unassembled WGS sequence"/>
</dbReference>
<proteinExistence type="predicted"/>
<sequence length="45" mass="5357">MKQLGASEEETDDYIWLCMFKKPHVIAQVRKKARIFRSEGWVTDD</sequence>
<dbReference type="STRING" id="764299.STRIC_2123"/>
<evidence type="ECO:0000313" key="1">
    <source>
        <dbReference type="EMBL" id="EHI69062.1"/>
    </source>
</evidence>
<protein>
    <submittedName>
        <fullName evidence="1">Uncharacterized protein</fullName>
    </submittedName>
</protein>